<dbReference type="STRING" id="4540.A0A3L6QQR3"/>
<accession>A0A3L6QQR3</accession>
<evidence type="ECO:0000313" key="3">
    <source>
        <dbReference type="EMBL" id="RLM85818.1"/>
    </source>
</evidence>
<dbReference type="SUPFAM" id="SSF52047">
    <property type="entry name" value="RNI-like"/>
    <property type="match status" value="1"/>
</dbReference>
<dbReference type="EMBL" id="PQIB02000011">
    <property type="protein sequence ID" value="RLM85818.1"/>
    <property type="molecule type" value="Genomic_DNA"/>
</dbReference>
<feature type="region of interest" description="Disordered" evidence="1">
    <location>
        <begin position="1"/>
        <end position="26"/>
    </location>
</feature>
<dbReference type="InterPro" id="IPR036047">
    <property type="entry name" value="F-box-like_dom_sf"/>
</dbReference>
<dbReference type="Pfam" id="PF00646">
    <property type="entry name" value="F-box"/>
    <property type="match status" value="1"/>
</dbReference>
<dbReference type="InterPro" id="IPR055312">
    <property type="entry name" value="FBL15-like"/>
</dbReference>
<feature type="domain" description="F-box" evidence="2">
    <location>
        <begin position="28"/>
        <end position="67"/>
    </location>
</feature>
<comment type="caution">
    <text evidence="3">The sequence shown here is derived from an EMBL/GenBank/DDBJ whole genome shotgun (WGS) entry which is preliminary data.</text>
</comment>
<dbReference type="AlphaFoldDB" id="A0A3L6QQR3"/>
<evidence type="ECO:0000256" key="1">
    <source>
        <dbReference type="SAM" id="MobiDB-lite"/>
    </source>
</evidence>
<dbReference type="PANTHER" id="PTHR34709:SF25">
    <property type="entry name" value="OS06G0688400 PROTEIN"/>
    <property type="match status" value="1"/>
</dbReference>
<keyword evidence="4" id="KW-1185">Reference proteome</keyword>
<dbReference type="InterPro" id="IPR001810">
    <property type="entry name" value="F-box_dom"/>
</dbReference>
<name>A0A3L6QQR3_PANMI</name>
<evidence type="ECO:0000313" key="4">
    <source>
        <dbReference type="Proteomes" id="UP000275267"/>
    </source>
</evidence>
<sequence length="529" mass="58627">MALDGSGEVPARVVSGGGDEESRHHDRISDLPGSLLLQILMLLPLVEAVRTCVLSRRWHGAWTRLPRLAFDDDAAPRVSRFGNLVDGVLRGYADDVDMPDVLISVRRRSSAGDAVRLATSAARLAAGRVTARFHLYLSYAAVNLYNDVEDENAAATTLQLPCFPRATEFALTFMGVDLRMPNAGTFAKLTKMFIRGVRFTDDGEGISTAVSRRCPCLEVLLLHRVRGVKVLALLAQSLLFLRVSLIMQLQRLQVVAGSLREMQVLRCFSLTTAPTSMLLNVPVLEELHREDHYPHDDAGVSLFGLPSCLQKLVIVDLSRFTKILQHFHRADTLRLEIPIALAGHAELKVELPYHSELELIVDTNQHKIGPTIVNLLKKSSCVRKLSLQIYHGERIVILRSSVPPSGTLGLLMIILCMPHQSDTSSCSDDSEDRNTIYPAGKYTMEEFTAEHSVLHNLLRRINVKIQAKIKARQGGITVVLPSNIKTGPANCLTNVLQRTATICSQATHGQLRRDLIEHIWQQFGPFGDK</sequence>
<reference evidence="4" key="1">
    <citation type="journal article" date="2019" name="Nat. Commun.">
        <title>The genome of broomcorn millet.</title>
        <authorList>
            <person name="Zou C."/>
            <person name="Miki D."/>
            <person name="Li D."/>
            <person name="Tang Q."/>
            <person name="Xiao L."/>
            <person name="Rajput S."/>
            <person name="Deng P."/>
            <person name="Jia W."/>
            <person name="Huang R."/>
            <person name="Zhang M."/>
            <person name="Sun Y."/>
            <person name="Hu J."/>
            <person name="Fu X."/>
            <person name="Schnable P.S."/>
            <person name="Li F."/>
            <person name="Zhang H."/>
            <person name="Feng B."/>
            <person name="Zhu X."/>
            <person name="Liu R."/>
            <person name="Schnable J.C."/>
            <person name="Zhu J.-K."/>
            <person name="Zhang H."/>
        </authorList>
    </citation>
    <scope>NUCLEOTIDE SEQUENCE [LARGE SCALE GENOMIC DNA]</scope>
</reference>
<evidence type="ECO:0000259" key="2">
    <source>
        <dbReference type="Pfam" id="PF00646"/>
    </source>
</evidence>
<dbReference type="PANTHER" id="PTHR34709">
    <property type="entry name" value="OS10G0396666 PROTEIN"/>
    <property type="match status" value="1"/>
</dbReference>
<protein>
    <recommendedName>
        <fullName evidence="2">F-box domain-containing protein</fullName>
    </recommendedName>
</protein>
<proteinExistence type="predicted"/>
<organism evidence="3 4">
    <name type="scientific">Panicum miliaceum</name>
    <name type="common">Proso millet</name>
    <name type="synonym">Broomcorn millet</name>
    <dbReference type="NCBI Taxonomy" id="4540"/>
    <lineage>
        <taxon>Eukaryota</taxon>
        <taxon>Viridiplantae</taxon>
        <taxon>Streptophyta</taxon>
        <taxon>Embryophyta</taxon>
        <taxon>Tracheophyta</taxon>
        <taxon>Spermatophyta</taxon>
        <taxon>Magnoliopsida</taxon>
        <taxon>Liliopsida</taxon>
        <taxon>Poales</taxon>
        <taxon>Poaceae</taxon>
        <taxon>PACMAD clade</taxon>
        <taxon>Panicoideae</taxon>
        <taxon>Panicodae</taxon>
        <taxon>Paniceae</taxon>
        <taxon>Panicinae</taxon>
        <taxon>Panicum</taxon>
        <taxon>Panicum sect. Panicum</taxon>
    </lineage>
</organism>
<gene>
    <name evidence="3" type="ORF">C2845_PM04G27680</name>
</gene>
<dbReference type="Proteomes" id="UP000275267">
    <property type="component" value="Unassembled WGS sequence"/>
</dbReference>
<dbReference type="OrthoDB" id="667615at2759"/>
<dbReference type="SUPFAM" id="SSF81383">
    <property type="entry name" value="F-box domain"/>
    <property type="match status" value="1"/>
</dbReference>